<evidence type="ECO:0000313" key="3">
    <source>
        <dbReference type="EMBL" id="QEM84195.2"/>
    </source>
</evidence>
<organism evidence="3 4">
    <name type="scientific">Halomonas binhaiensis</name>
    <dbReference type="NCBI Taxonomy" id="2562282"/>
    <lineage>
        <taxon>Bacteria</taxon>
        <taxon>Pseudomonadati</taxon>
        <taxon>Pseudomonadota</taxon>
        <taxon>Gammaproteobacteria</taxon>
        <taxon>Oceanospirillales</taxon>
        <taxon>Halomonadaceae</taxon>
        <taxon>Halomonas</taxon>
    </lineage>
</organism>
<sequence length="287" mass="30894">MAATPSSSSRLILLGTAGGPTPKANRAAPSQAIVVDGHTYLIDAGNGVARQLVKAGIDLNSLEAVFLTHHHSDHNADLGNAIFLAWSGPLNHAVDIYAPPPAKQMMEDFASLNRGDIDIRVEDEGRAPFSQMYRVHEHSEPGIVMEDERVKVTSVLVQHPPVTPSFAFRFDTPDRSIVISGDTAPTPALIELAKGADVLVHEVMHVPSLEQLVSTEPQADRLMEHLKASHTSVAQVGSIAEQAGVKTLVLSHFVPGGYPFIEDDVWREAAQQGFSGEVIVGRDLMEI</sequence>
<dbReference type="SUPFAM" id="SSF56281">
    <property type="entry name" value="Metallo-hydrolase/oxidoreductase"/>
    <property type="match status" value="1"/>
</dbReference>
<dbReference type="EMBL" id="CP038437">
    <property type="protein sequence ID" value="QEM84195.2"/>
    <property type="molecule type" value="Genomic_DNA"/>
</dbReference>
<keyword evidence="4" id="KW-1185">Reference proteome</keyword>
<gene>
    <name evidence="3" type="ORF">E4T21_18040</name>
</gene>
<evidence type="ECO:0000259" key="2">
    <source>
        <dbReference type="SMART" id="SM00849"/>
    </source>
</evidence>
<dbReference type="PANTHER" id="PTHR46018:SF2">
    <property type="entry name" value="ZINC PHOSPHODIESTERASE ELAC PROTEIN 1"/>
    <property type="match status" value="1"/>
</dbReference>
<dbReference type="InterPro" id="IPR001279">
    <property type="entry name" value="Metallo-B-lactamas"/>
</dbReference>
<dbReference type="GO" id="GO:0042781">
    <property type="term" value="F:3'-tRNA processing endoribonuclease activity"/>
    <property type="evidence" value="ECO:0007669"/>
    <property type="project" value="TreeGrafter"/>
</dbReference>
<evidence type="ECO:0000313" key="4">
    <source>
        <dbReference type="Proteomes" id="UP000324285"/>
    </source>
</evidence>
<name>A0A856QWB9_9GAMM</name>
<evidence type="ECO:0000256" key="1">
    <source>
        <dbReference type="ARBA" id="ARBA00022801"/>
    </source>
</evidence>
<dbReference type="Gene3D" id="3.60.15.10">
    <property type="entry name" value="Ribonuclease Z/Hydroxyacylglutathione hydrolase-like"/>
    <property type="match status" value="1"/>
</dbReference>
<protein>
    <submittedName>
        <fullName evidence="3">MBL fold metallo-hydrolase</fullName>
    </submittedName>
</protein>
<dbReference type="Pfam" id="PF12706">
    <property type="entry name" value="Lactamase_B_2"/>
    <property type="match status" value="1"/>
</dbReference>
<dbReference type="AlphaFoldDB" id="A0A856QWB9"/>
<dbReference type="Proteomes" id="UP000324285">
    <property type="component" value="Chromosome"/>
</dbReference>
<dbReference type="SMART" id="SM00849">
    <property type="entry name" value="Lactamase_B"/>
    <property type="match status" value="1"/>
</dbReference>
<dbReference type="KEGG" id="hbh:E4T21_18040"/>
<reference evidence="3" key="1">
    <citation type="submission" date="2021-02" db="EMBL/GenBank/DDBJ databases">
        <title>Strain Y2R2, a novel species of the genus Halomonas.</title>
        <authorList>
            <person name="Huang H."/>
        </authorList>
    </citation>
    <scope>NUCLEOTIDE SEQUENCE</scope>
    <source>
        <strain evidence="3">Y2R2</strain>
    </source>
</reference>
<dbReference type="CDD" id="cd07719">
    <property type="entry name" value="arylsulfatase_AtsA-like_MBL-fold"/>
    <property type="match status" value="1"/>
</dbReference>
<dbReference type="InterPro" id="IPR036866">
    <property type="entry name" value="RibonucZ/Hydroxyglut_hydro"/>
</dbReference>
<dbReference type="PANTHER" id="PTHR46018">
    <property type="entry name" value="ZINC PHOSPHODIESTERASE ELAC PROTEIN 1"/>
    <property type="match status" value="1"/>
</dbReference>
<dbReference type="RefSeq" id="WP_205423415.1">
    <property type="nucleotide sequence ID" value="NZ_CP038437.2"/>
</dbReference>
<proteinExistence type="predicted"/>
<accession>A0A856QWB9</accession>
<feature type="domain" description="Metallo-beta-lactamase" evidence="2">
    <location>
        <begin position="29"/>
        <end position="230"/>
    </location>
</feature>
<dbReference type="InterPro" id="IPR044094">
    <property type="entry name" value="AtsA-like_MBL-fold"/>
</dbReference>
<keyword evidence="1" id="KW-0378">Hydrolase</keyword>